<name>A0A7Y6TUS8_9BURK</name>
<keyword evidence="8" id="KW-1185">Reference proteome</keyword>
<keyword evidence="3" id="KW-0862">Zinc</keyword>
<protein>
    <submittedName>
        <fullName evidence="7">GFA family protein</fullName>
    </submittedName>
</protein>
<comment type="similarity">
    <text evidence="1">Belongs to the Gfa family.</text>
</comment>
<dbReference type="AlphaFoldDB" id="A0A7Y6TUS8"/>
<dbReference type="Gene3D" id="3.90.1590.10">
    <property type="entry name" value="glutathione-dependent formaldehyde- activating enzyme (gfa)"/>
    <property type="match status" value="1"/>
</dbReference>
<gene>
    <name evidence="7" type="ORF">HQN59_01205</name>
</gene>
<proteinExistence type="inferred from homology"/>
<sequence length="163" mass="17826">MRRTSGRECRDEPAPHDGRRFSPRRTRTEDSVTASFSGGCLCGACRYTAHGEPINVRVCHCRSCQKALGATFNARVLMPRAAVELGGPIGWARSSPELARGFCTLCGSTLFSERAVRGWIGITLASLDEPERFTPTEHIWTSSKPAWLQLADGLPHYPEAPPG</sequence>
<dbReference type="GO" id="GO:0016846">
    <property type="term" value="F:carbon-sulfur lyase activity"/>
    <property type="evidence" value="ECO:0007669"/>
    <property type="project" value="InterPro"/>
</dbReference>
<evidence type="ECO:0000256" key="4">
    <source>
        <dbReference type="ARBA" id="ARBA00023239"/>
    </source>
</evidence>
<evidence type="ECO:0000313" key="7">
    <source>
        <dbReference type="EMBL" id="NUZ04369.1"/>
    </source>
</evidence>
<evidence type="ECO:0000259" key="6">
    <source>
        <dbReference type="PROSITE" id="PS51891"/>
    </source>
</evidence>
<feature type="region of interest" description="Disordered" evidence="5">
    <location>
        <begin position="1"/>
        <end position="30"/>
    </location>
</feature>
<dbReference type="SUPFAM" id="SSF51316">
    <property type="entry name" value="Mss4-like"/>
    <property type="match status" value="1"/>
</dbReference>
<dbReference type="EMBL" id="JABWMJ010000001">
    <property type="protein sequence ID" value="NUZ04369.1"/>
    <property type="molecule type" value="Genomic_DNA"/>
</dbReference>
<dbReference type="PANTHER" id="PTHR33337">
    <property type="entry name" value="GFA DOMAIN-CONTAINING PROTEIN"/>
    <property type="match status" value="1"/>
</dbReference>
<keyword evidence="2" id="KW-0479">Metal-binding</keyword>
<dbReference type="Proteomes" id="UP000529637">
    <property type="component" value="Unassembled WGS sequence"/>
</dbReference>
<evidence type="ECO:0000256" key="2">
    <source>
        <dbReference type="ARBA" id="ARBA00022723"/>
    </source>
</evidence>
<dbReference type="InterPro" id="IPR006913">
    <property type="entry name" value="CENP-V/GFA"/>
</dbReference>
<evidence type="ECO:0000256" key="5">
    <source>
        <dbReference type="SAM" id="MobiDB-lite"/>
    </source>
</evidence>
<evidence type="ECO:0000256" key="3">
    <source>
        <dbReference type="ARBA" id="ARBA00022833"/>
    </source>
</evidence>
<reference evidence="7 8" key="1">
    <citation type="submission" date="2020-06" db="EMBL/GenBank/DDBJ databases">
        <title>Schlegella sp. ID0723 isolated from air conditioner.</title>
        <authorList>
            <person name="Kim D.Y."/>
            <person name="Kim D.-U."/>
        </authorList>
    </citation>
    <scope>NUCLEOTIDE SEQUENCE [LARGE SCALE GENOMIC DNA]</scope>
    <source>
        <strain evidence="7 8">ID0723</strain>
    </source>
</reference>
<dbReference type="Pfam" id="PF04828">
    <property type="entry name" value="GFA"/>
    <property type="match status" value="1"/>
</dbReference>
<accession>A0A7Y6TUS8</accession>
<dbReference type="InterPro" id="IPR011057">
    <property type="entry name" value="Mss4-like_sf"/>
</dbReference>
<evidence type="ECO:0000256" key="1">
    <source>
        <dbReference type="ARBA" id="ARBA00005495"/>
    </source>
</evidence>
<feature type="domain" description="CENP-V/GFA" evidence="6">
    <location>
        <begin position="36"/>
        <end position="137"/>
    </location>
</feature>
<dbReference type="PROSITE" id="PS51891">
    <property type="entry name" value="CENP_V_GFA"/>
    <property type="match status" value="1"/>
</dbReference>
<dbReference type="GO" id="GO:0046872">
    <property type="term" value="F:metal ion binding"/>
    <property type="evidence" value="ECO:0007669"/>
    <property type="project" value="UniProtKB-KW"/>
</dbReference>
<evidence type="ECO:0000313" key="8">
    <source>
        <dbReference type="Proteomes" id="UP000529637"/>
    </source>
</evidence>
<organism evidence="7 8">
    <name type="scientific">Piscinibacter koreensis</name>
    <dbReference type="NCBI Taxonomy" id="2742824"/>
    <lineage>
        <taxon>Bacteria</taxon>
        <taxon>Pseudomonadati</taxon>
        <taxon>Pseudomonadota</taxon>
        <taxon>Betaproteobacteria</taxon>
        <taxon>Burkholderiales</taxon>
        <taxon>Sphaerotilaceae</taxon>
        <taxon>Piscinibacter</taxon>
    </lineage>
</organism>
<comment type="caution">
    <text evidence="7">The sequence shown here is derived from an EMBL/GenBank/DDBJ whole genome shotgun (WGS) entry which is preliminary data.</text>
</comment>
<dbReference type="PANTHER" id="PTHR33337:SF40">
    <property type="entry name" value="CENP-V_GFA DOMAIN-CONTAINING PROTEIN-RELATED"/>
    <property type="match status" value="1"/>
</dbReference>
<keyword evidence="4" id="KW-0456">Lyase</keyword>